<dbReference type="HAMAP" id="MF_04154">
    <property type="entry name" value="Helic_Prim_T7"/>
    <property type="match status" value="1"/>
</dbReference>
<comment type="caution">
    <text evidence="1">Lacks conserved residue(s) required for the propagation of feature annotation.</text>
</comment>
<dbReference type="InterPro" id="IPR007694">
    <property type="entry name" value="DNA_helicase_DnaB-like_C"/>
</dbReference>
<comment type="function">
    <text evidence="1">ATP-dependent DNA helicase and primase essential for viral DNA replication and recombination. The helicase moves 5' -&gt; 3' on the lagging strand template, unwinding the DNA duplex ahead of the leading strand polymerase at the replication fork and generating ssDNA for both leading and lagging strand synthesis. ATP or dTTP hydrolysis propels each helicase domain to translocate sequentially along DNA. Mediates strand transfer when a joint molecule is available and participates in recombinational DNA repair through its role in strand exchange. Primase activity synthesizes short RNA primers at the sequence 5'-GTC-3' on the lagging strand that the polymerase elongates using dNTPs and providing the primase is still present.</text>
</comment>
<dbReference type="Gene3D" id="2.20.25.180">
    <property type="match status" value="1"/>
</dbReference>
<keyword evidence="1" id="KW-0347">Helicase</keyword>
<dbReference type="InterPro" id="IPR027032">
    <property type="entry name" value="Twinkle-like"/>
</dbReference>
<dbReference type="GO" id="GO:0043139">
    <property type="term" value="F:5'-3' DNA helicase activity"/>
    <property type="evidence" value="ECO:0007669"/>
    <property type="project" value="InterPro"/>
</dbReference>
<dbReference type="GO" id="GO:0005524">
    <property type="term" value="F:ATP binding"/>
    <property type="evidence" value="ECO:0007669"/>
    <property type="project" value="UniProtKB-UniRule"/>
</dbReference>
<dbReference type="PANTHER" id="PTHR12873">
    <property type="entry name" value="T7-LIKE MITOCHONDRIAL DNA HELICASE"/>
    <property type="match status" value="1"/>
</dbReference>
<feature type="site" description="dTTP/dATP binding" evidence="1">
    <location>
        <position position="491"/>
    </location>
</feature>
<sequence length="540" mass="59825">MQTQSKNRFIRHTECPDCGSSDGRAVYSDDSTYCFVCHKSSKTPQEGFVDQGRAKVLNMTQKPVVEPLKGLSGQFLSIPERGITKATCEAYGVRQSGTEHYYPYTDDRGTEVAFKVRVVADKQFRSQGNIKEALLFGQNRYPAGGKYLTICEGELDALAAFQMTGSLYPVVSIKNGAQSAVKDCQAQFEYIDSFETIVLAFDADEPGQEAALAVADLFGSKVKIMKMTKPYKDACDYLKDNKSADFVKAWWAAETYVPDGIVAGSELFELVMQPLPKAQAHYPYAGLNDMTGGIRQQEMVVVTAGSGLGKSQFIREVIWQLLCETKDNIGIMFLEESVKRTALSLMSLAINKPLHLAETEATEASKKEAFDKTLGSNRLFFYDCFGSTAIDNIINRVRYFTKGLDCKYILLDHVSIVVSAQDHGDERKAIDEIMTKLRMIVQETGVALFVVSHLRRPEGKGHEEGAATSLSQLRGSASIGQLADMVLGLERSAQHEDPIERNTTRVRVIKNRYSGETGKACAVLYDKHTGRMNEINEEAL</sequence>
<keyword evidence="1" id="KW-0479">Metal-binding</keyword>
<dbReference type="Gene3D" id="3.40.1360.10">
    <property type="match status" value="1"/>
</dbReference>
<protein>
    <recommendedName>
        <fullName evidence="1">DNA helicase/primase</fullName>
        <ecNumber evidence="1">2.7.7.-</ecNumber>
        <ecNumber evidence="1">3.6.4.12</ecNumber>
    </recommendedName>
</protein>
<feature type="binding site" evidence="1">
    <location>
        <position position="202"/>
    </location>
    <ligand>
        <name>Mg(2+)</name>
        <dbReference type="ChEBI" id="CHEBI:18420"/>
        <label>1</label>
        <note>catalytic</note>
    </ligand>
</feature>
<dbReference type="GO" id="GO:0008270">
    <property type="term" value="F:zinc ion binding"/>
    <property type="evidence" value="ECO:0007669"/>
    <property type="project" value="UniProtKB-UniRule"/>
</dbReference>
<feature type="binding site" evidence="1">
    <location>
        <position position="233"/>
    </location>
    <ligand>
        <name>Mg(2+)</name>
        <dbReference type="ChEBI" id="CHEBI:18420"/>
        <label>2</label>
    </ligand>
</feature>
<keyword evidence="1" id="KW-0067">ATP-binding</keyword>
<comment type="cofactor">
    <cofactor evidence="1">
        <name>Mg(2+)</name>
        <dbReference type="ChEBI" id="CHEBI:18420"/>
    </cofactor>
    <text evidence="1">Binds 2 Mg(2+), one of which is catalytic.</text>
</comment>
<keyword evidence="1" id="KW-1194">Viral DNA replication</keyword>
<dbReference type="SUPFAM" id="SSF52540">
    <property type="entry name" value="P-loop containing nucleoside triphosphate hydrolases"/>
    <property type="match status" value="1"/>
</dbReference>
<dbReference type="PANTHER" id="PTHR12873:SF0">
    <property type="entry name" value="TWINKLE MTDNA HELICASE"/>
    <property type="match status" value="1"/>
</dbReference>
<keyword evidence="1" id="KW-0808">Transferase</keyword>
<dbReference type="GO" id="GO:0006269">
    <property type="term" value="P:DNA replication, synthesis of primer"/>
    <property type="evidence" value="ECO:0007669"/>
    <property type="project" value="UniProtKB-KW"/>
</dbReference>
<dbReference type="CDD" id="cd19483">
    <property type="entry name" value="RecA-like_Gp4D_helicase"/>
    <property type="match status" value="1"/>
</dbReference>
<dbReference type="EC" id="3.6.4.12" evidence="1"/>
<feature type="binding site" evidence="1">
    <location>
        <position position="37"/>
    </location>
    <ligand>
        <name>Zn(2+)</name>
        <dbReference type="ChEBI" id="CHEBI:29105"/>
    </ligand>
</feature>
<feature type="binding site" evidence="1">
    <location>
        <begin position="304"/>
        <end position="311"/>
    </location>
    <ligand>
        <name>ATP</name>
        <dbReference type="ChEBI" id="CHEBI:30616"/>
    </ligand>
</feature>
<dbReference type="SMART" id="SM00778">
    <property type="entry name" value="Prim_Zn_Ribbon"/>
    <property type="match status" value="1"/>
</dbReference>
<dbReference type="Gene3D" id="3.40.50.300">
    <property type="entry name" value="P-loop containing nucleotide triphosphate hydrolases"/>
    <property type="match status" value="1"/>
</dbReference>
<dbReference type="GO" id="GO:0003899">
    <property type="term" value="F:DNA-directed RNA polymerase activity"/>
    <property type="evidence" value="ECO:0007669"/>
    <property type="project" value="UniProtKB-UniRule"/>
</dbReference>
<feature type="binding site" evidence="1">
    <location>
        <position position="18"/>
    </location>
    <ligand>
        <name>Zn(2+)</name>
        <dbReference type="ChEBI" id="CHEBI:29105"/>
    </ligand>
</feature>
<feature type="site" description="dTTP/dATP binding" evidence="1">
    <location>
        <position position="453"/>
    </location>
</feature>
<evidence type="ECO:0000313" key="4">
    <source>
        <dbReference type="EMBL" id="CAB4166824.1"/>
    </source>
</evidence>
<keyword evidence="1" id="KW-0235">DNA replication</keyword>
<dbReference type="EMBL" id="LR796782">
    <property type="protein sequence ID" value="CAB4166824.1"/>
    <property type="molecule type" value="Genomic_DNA"/>
</dbReference>
<dbReference type="EC" id="2.7.7.-" evidence="1"/>
<keyword evidence="1" id="KW-0378">Hydrolase</keyword>
<evidence type="ECO:0000259" key="3">
    <source>
        <dbReference type="PROSITE" id="PS51199"/>
    </source>
</evidence>
<dbReference type="PROSITE" id="PS51199">
    <property type="entry name" value="SF4_HELICASE"/>
    <property type="match status" value="1"/>
</dbReference>
<feature type="site" description="dTTP/dATP binding" evidence="1">
    <location>
        <position position="512"/>
    </location>
</feature>
<proteinExistence type="inferred from homology"/>
<dbReference type="GO" id="GO:0003697">
    <property type="term" value="F:single-stranded DNA binding"/>
    <property type="evidence" value="ECO:0007669"/>
    <property type="project" value="InterPro"/>
</dbReference>
<evidence type="ECO:0000259" key="2">
    <source>
        <dbReference type="PROSITE" id="PS50880"/>
    </source>
</evidence>
<comment type="catalytic activity">
    <reaction evidence="1">
        <text>ATP + H2O = ADP + phosphate + H(+)</text>
        <dbReference type="Rhea" id="RHEA:13065"/>
        <dbReference type="ChEBI" id="CHEBI:15377"/>
        <dbReference type="ChEBI" id="CHEBI:15378"/>
        <dbReference type="ChEBI" id="CHEBI:30616"/>
        <dbReference type="ChEBI" id="CHEBI:43474"/>
        <dbReference type="ChEBI" id="CHEBI:456216"/>
        <dbReference type="EC" id="3.6.4.12"/>
    </reaction>
</comment>
<dbReference type="SUPFAM" id="SSF56731">
    <property type="entry name" value="DNA primase core"/>
    <property type="match status" value="1"/>
</dbReference>
<dbReference type="InterPro" id="IPR013237">
    <property type="entry name" value="Phage_T7_Gp4_N"/>
</dbReference>
<comment type="domain">
    <text evidence="1">The N-terminus zinc finger domain is essential for delivering the primed DNA template to the DNA polymerase. The central core domain contains the primase activity. The C-terminus region is responsible for the helicase activity and binds 1 Mg(2+)-dTTP.</text>
</comment>
<dbReference type="GO" id="GO:0039693">
    <property type="term" value="P:viral DNA genome replication"/>
    <property type="evidence" value="ECO:0007669"/>
    <property type="project" value="UniProtKB-UniRule"/>
</dbReference>
<gene>
    <name evidence="4" type="ORF">UFOVP837_55</name>
</gene>
<name>A0A6J5PGL2_9CAUD</name>
<feature type="binding site" evidence="1">
    <location>
        <position position="15"/>
    </location>
    <ligand>
        <name>Zn(2+)</name>
        <dbReference type="ChEBI" id="CHEBI:29105"/>
    </ligand>
</feature>
<reference evidence="4" key="1">
    <citation type="submission" date="2020-04" db="EMBL/GenBank/DDBJ databases">
        <authorList>
            <person name="Chiriac C."/>
            <person name="Salcher M."/>
            <person name="Ghai R."/>
            <person name="Kavagutti S V."/>
        </authorList>
    </citation>
    <scope>NUCLEOTIDE SEQUENCE</scope>
</reference>
<dbReference type="SMART" id="SM00493">
    <property type="entry name" value="TOPRIM"/>
    <property type="match status" value="1"/>
</dbReference>
<feature type="domain" description="SF4 helicase" evidence="3">
    <location>
        <begin position="273"/>
        <end position="539"/>
    </location>
</feature>
<organism evidence="4">
    <name type="scientific">uncultured Caudovirales phage</name>
    <dbReference type="NCBI Taxonomy" id="2100421"/>
    <lineage>
        <taxon>Viruses</taxon>
        <taxon>Duplodnaviria</taxon>
        <taxon>Heunggongvirae</taxon>
        <taxon>Uroviricota</taxon>
        <taxon>Caudoviricetes</taxon>
        <taxon>Peduoviridae</taxon>
        <taxon>Maltschvirus</taxon>
        <taxon>Maltschvirus maltsch</taxon>
    </lineage>
</organism>
<keyword evidence="1" id="KW-0460">Magnesium</keyword>
<keyword evidence="1" id="KW-0863">Zinc-finger</keyword>
<dbReference type="PROSITE" id="PS50880">
    <property type="entry name" value="TOPRIM"/>
    <property type="match status" value="1"/>
</dbReference>
<comment type="subunit">
    <text evidence="1">Homohexamer. Assembles as a hexamer onto linear or circular ssDNA in the presence of ATP or dTTP. Interacts (via C-terminus) with the viral DNA polymerase that is bound to DNA; this interaction is essential to initiate leading-strand DNA synthesis. The priming complex consists of 2 DNA polymerases and 1 helicase-primase hexamer that assemble on the DNA template. Interacts with the single-stranded DNA-binding protein. Part of the replicase complex that includes the DNA polymerase, the primase/helicase and the single-stranded DNA binding protein.</text>
</comment>
<feature type="binding site" evidence="1">
    <location>
        <position position="34"/>
    </location>
    <ligand>
        <name>Zn(2+)</name>
        <dbReference type="ChEBI" id="CHEBI:29105"/>
    </ligand>
</feature>
<keyword evidence="1" id="KW-0511">Multifunctional enzyme</keyword>
<dbReference type="InterPro" id="IPR027417">
    <property type="entry name" value="P-loop_NTPase"/>
</dbReference>
<keyword evidence="1" id="KW-0548">Nucleotidyltransferase</keyword>
<dbReference type="Pfam" id="PF03796">
    <property type="entry name" value="DnaB_C"/>
    <property type="match status" value="1"/>
</dbReference>
<dbReference type="InterPro" id="IPR046394">
    <property type="entry name" value="Helic_Prim_T7"/>
</dbReference>
<feature type="domain" description="Toprim" evidence="2">
    <location>
        <begin position="146"/>
        <end position="230"/>
    </location>
</feature>
<dbReference type="Gene3D" id="2.20.25.10">
    <property type="match status" value="1"/>
</dbReference>
<keyword evidence="1" id="KW-0862">Zinc</keyword>
<accession>A0A6J5PGL2</accession>
<comment type="similarity">
    <text evidence="1">Belongs to the Teseptimavirus DNA helicase/primase family.</text>
</comment>
<dbReference type="CDD" id="cd01029">
    <property type="entry name" value="TOPRIM_primases"/>
    <property type="match status" value="1"/>
</dbReference>
<feature type="binding site" evidence="1">
    <location>
        <position position="152"/>
    </location>
    <ligand>
        <name>Mg(2+)</name>
        <dbReference type="ChEBI" id="CHEBI:18420"/>
        <label>1</label>
        <note>catalytic</note>
    </ligand>
</feature>
<dbReference type="InterPro" id="IPR034154">
    <property type="entry name" value="TOPRIM_DnaG/twinkle"/>
</dbReference>
<evidence type="ECO:0000256" key="1">
    <source>
        <dbReference type="HAMAP-Rule" id="MF_04154"/>
    </source>
</evidence>
<dbReference type="Pfam" id="PF13155">
    <property type="entry name" value="Toprim_2"/>
    <property type="match status" value="1"/>
</dbReference>
<keyword evidence="1" id="KW-0639">Primosome</keyword>
<feature type="site" description="dTTP/dATP binding" evidence="1">
    <location>
        <position position="525"/>
    </location>
</feature>
<feature type="zinc finger region" description="C4-like; zinc ribbon fold" evidence="1">
    <location>
        <begin position="15"/>
        <end position="37"/>
    </location>
</feature>
<dbReference type="InterPro" id="IPR006171">
    <property type="entry name" value="TOPRIM_dom"/>
</dbReference>
<dbReference type="GO" id="GO:0016787">
    <property type="term" value="F:hydrolase activity"/>
    <property type="evidence" value="ECO:0007669"/>
    <property type="project" value="UniProtKB-KW"/>
</dbReference>
<keyword evidence="1" id="KW-0547">Nucleotide-binding</keyword>
<dbReference type="SUPFAM" id="SSF57783">
    <property type="entry name" value="Zinc beta-ribbon"/>
    <property type="match status" value="1"/>
</dbReference>